<feature type="transmembrane region" description="Helical" evidence="7">
    <location>
        <begin position="263"/>
        <end position="284"/>
    </location>
</feature>
<organism evidence="9 10">
    <name type="scientific">Desulfovibrio fairfieldensis</name>
    <dbReference type="NCBI Taxonomy" id="44742"/>
    <lineage>
        <taxon>Bacteria</taxon>
        <taxon>Pseudomonadati</taxon>
        <taxon>Thermodesulfobacteriota</taxon>
        <taxon>Desulfovibrionia</taxon>
        <taxon>Desulfovibrionales</taxon>
        <taxon>Desulfovibrionaceae</taxon>
        <taxon>Desulfovibrio</taxon>
    </lineage>
</organism>
<dbReference type="GO" id="GO:0005886">
    <property type="term" value="C:plasma membrane"/>
    <property type="evidence" value="ECO:0007669"/>
    <property type="project" value="UniProtKB-SubCell"/>
</dbReference>
<evidence type="ECO:0000256" key="3">
    <source>
        <dbReference type="ARBA" id="ARBA00022475"/>
    </source>
</evidence>
<feature type="transmembrane region" description="Helical" evidence="7">
    <location>
        <begin position="135"/>
        <end position="157"/>
    </location>
</feature>
<dbReference type="KEGG" id="dfi:AXF13_14535"/>
<evidence type="ECO:0000256" key="5">
    <source>
        <dbReference type="ARBA" id="ARBA00022989"/>
    </source>
</evidence>
<dbReference type="SUPFAM" id="SSF103473">
    <property type="entry name" value="MFS general substrate transporter"/>
    <property type="match status" value="1"/>
</dbReference>
<evidence type="ECO:0000313" key="9">
    <source>
        <dbReference type="EMBL" id="AMD91245.1"/>
    </source>
</evidence>
<dbReference type="PANTHER" id="PTHR42718">
    <property type="entry name" value="MAJOR FACILITATOR SUPERFAMILY MULTIDRUG TRANSPORTER MFSC"/>
    <property type="match status" value="1"/>
</dbReference>
<dbReference type="NCBIfam" id="TIGR00711">
    <property type="entry name" value="efflux_EmrB"/>
    <property type="match status" value="1"/>
</dbReference>
<feature type="transmembrane region" description="Helical" evidence="7">
    <location>
        <begin position="393"/>
        <end position="416"/>
    </location>
</feature>
<dbReference type="PANTHER" id="PTHR42718:SF46">
    <property type="entry name" value="BLR6921 PROTEIN"/>
    <property type="match status" value="1"/>
</dbReference>
<dbReference type="Gene3D" id="1.20.1720.10">
    <property type="entry name" value="Multidrug resistance protein D"/>
    <property type="match status" value="1"/>
</dbReference>
<keyword evidence="6 7" id="KW-0472">Membrane</keyword>
<feature type="transmembrane region" description="Helical" evidence="7">
    <location>
        <begin position="226"/>
        <end position="242"/>
    </location>
</feature>
<dbReference type="AlphaFoldDB" id="A0A0X8JM20"/>
<dbReference type="STRING" id="44742.AXF13_14535"/>
<feature type="transmembrane region" description="Helical" evidence="7">
    <location>
        <begin position="163"/>
        <end position="182"/>
    </location>
</feature>
<keyword evidence="2" id="KW-0813">Transport</keyword>
<keyword evidence="10" id="KW-1185">Reference proteome</keyword>
<dbReference type="Proteomes" id="UP000069241">
    <property type="component" value="Chromosome"/>
</dbReference>
<feature type="transmembrane region" description="Helical" evidence="7">
    <location>
        <begin position="296"/>
        <end position="317"/>
    </location>
</feature>
<dbReference type="PROSITE" id="PS50850">
    <property type="entry name" value="MFS"/>
    <property type="match status" value="1"/>
</dbReference>
<feature type="transmembrane region" description="Helical" evidence="7">
    <location>
        <begin position="76"/>
        <end position="96"/>
    </location>
</feature>
<dbReference type="EMBL" id="CP014229">
    <property type="protein sequence ID" value="AMD91245.1"/>
    <property type="molecule type" value="Genomic_DNA"/>
</dbReference>
<comment type="subcellular location">
    <subcellularLocation>
        <location evidence="1">Cell membrane</location>
        <topology evidence="1">Multi-pass membrane protein</topology>
    </subcellularLocation>
</comment>
<evidence type="ECO:0000256" key="2">
    <source>
        <dbReference type="ARBA" id="ARBA00022448"/>
    </source>
</evidence>
<evidence type="ECO:0000313" key="10">
    <source>
        <dbReference type="Proteomes" id="UP000069241"/>
    </source>
</evidence>
<evidence type="ECO:0000259" key="8">
    <source>
        <dbReference type="PROSITE" id="PS50850"/>
    </source>
</evidence>
<feature type="transmembrane region" description="Helical" evidence="7">
    <location>
        <begin position="329"/>
        <end position="346"/>
    </location>
</feature>
<evidence type="ECO:0000256" key="4">
    <source>
        <dbReference type="ARBA" id="ARBA00022692"/>
    </source>
</evidence>
<protein>
    <submittedName>
        <fullName evidence="9">MFS transporter</fullName>
    </submittedName>
</protein>
<evidence type="ECO:0000256" key="1">
    <source>
        <dbReference type="ARBA" id="ARBA00004651"/>
    </source>
</evidence>
<keyword evidence="3" id="KW-1003">Cell membrane</keyword>
<keyword evidence="5 7" id="KW-1133">Transmembrane helix</keyword>
<dbReference type="Pfam" id="PF07690">
    <property type="entry name" value="MFS_1"/>
    <property type="match status" value="1"/>
</dbReference>
<keyword evidence="4 7" id="KW-0812">Transmembrane</keyword>
<feature type="transmembrane region" description="Helical" evidence="7">
    <location>
        <begin position="352"/>
        <end position="373"/>
    </location>
</feature>
<feature type="transmembrane region" description="Helical" evidence="7">
    <location>
        <begin position="102"/>
        <end position="123"/>
    </location>
</feature>
<evidence type="ECO:0000256" key="6">
    <source>
        <dbReference type="ARBA" id="ARBA00023136"/>
    </source>
</evidence>
<name>A0A0X8JM20_9BACT</name>
<sequence>MRISPGGMAGLPLIAAAAFFMQALDATILNTALPAIAESLGESPLAMQMTVVGYTLTVALLIPASGWFADRFGTRNVFLFAVALFVLGSLSCALSGSLPMLVLSRVIQGIGGAMMMPVARLAVLRAFPREKLVAVLNFISIPGLVGPVVGPLLGGALVTYAGWHWIFLINIPVGLAGMLYAWRIMPQFTGPHGPFDFTGFAFFGLGLALFSGGLELFGGRAESKCLAPFLLLAGVALLTLYARHARRNQAPLIRLGVFRIHTFRVGIAGNVVSRLGTGCMPYLMPLMLQVGLGHPALTAGMMMAPMALGSLTAKTFAVRVLRRFGYRNTLVGVTACIGLMIAQFSLQTPSLPLWMLILPMILLGMAMSTQFTAMNSITLGDLAQEHVSTGNSLLAVTQQLSISFGVASSTAVLRLFNALAPGSLLDHFHETFLTVGGVTLLASLVFLFLRDGDGDALLPGRGERRASSGKRRSSR</sequence>
<dbReference type="CDD" id="cd17503">
    <property type="entry name" value="MFS_LmrB_MDR_like"/>
    <property type="match status" value="1"/>
</dbReference>
<feature type="domain" description="Major facilitator superfamily (MFS) profile" evidence="8">
    <location>
        <begin position="11"/>
        <end position="454"/>
    </location>
</feature>
<reference evidence="10" key="1">
    <citation type="submission" date="2016-02" db="EMBL/GenBank/DDBJ databases">
        <authorList>
            <person name="Holder M.E."/>
            <person name="Ajami N.J."/>
            <person name="Petrosino J.F."/>
        </authorList>
    </citation>
    <scope>NUCLEOTIDE SEQUENCE [LARGE SCALE GENOMIC DNA]</scope>
    <source>
        <strain evidence="10">CCUG 45958</strain>
    </source>
</reference>
<dbReference type="InterPro" id="IPR011701">
    <property type="entry name" value="MFS"/>
</dbReference>
<accession>A0A0X8JM20</accession>
<feature type="transmembrane region" description="Helical" evidence="7">
    <location>
        <begin position="194"/>
        <end position="214"/>
    </location>
</feature>
<evidence type="ECO:0000256" key="7">
    <source>
        <dbReference type="SAM" id="Phobius"/>
    </source>
</evidence>
<dbReference type="RefSeq" id="WP_062254320.1">
    <property type="nucleotide sequence ID" value="NZ_CP014229.1"/>
</dbReference>
<dbReference type="InterPro" id="IPR036259">
    <property type="entry name" value="MFS_trans_sf"/>
</dbReference>
<dbReference type="InterPro" id="IPR004638">
    <property type="entry name" value="EmrB-like"/>
</dbReference>
<dbReference type="Gene3D" id="1.20.1250.20">
    <property type="entry name" value="MFS general substrate transporter like domains"/>
    <property type="match status" value="1"/>
</dbReference>
<dbReference type="GO" id="GO:0022857">
    <property type="term" value="F:transmembrane transporter activity"/>
    <property type="evidence" value="ECO:0007669"/>
    <property type="project" value="InterPro"/>
</dbReference>
<gene>
    <name evidence="9" type="ORF">AXF13_14535</name>
</gene>
<dbReference type="InterPro" id="IPR020846">
    <property type="entry name" value="MFS_dom"/>
</dbReference>
<proteinExistence type="predicted"/>
<feature type="transmembrane region" description="Helical" evidence="7">
    <location>
        <begin position="428"/>
        <end position="449"/>
    </location>
</feature>
<feature type="transmembrane region" description="Helical" evidence="7">
    <location>
        <begin position="47"/>
        <end position="69"/>
    </location>
</feature>
<dbReference type="PRINTS" id="PR01036">
    <property type="entry name" value="TCRTETB"/>
</dbReference>